<proteinExistence type="predicted"/>
<organism evidence="2 3">
    <name type="scientific">Curtobacterium poinsettiae</name>
    <dbReference type="NCBI Taxonomy" id="159612"/>
    <lineage>
        <taxon>Bacteria</taxon>
        <taxon>Bacillati</taxon>
        <taxon>Actinomycetota</taxon>
        <taxon>Actinomycetes</taxon>
        <taxon>Micrococcales</taxon>
        <taxon>Microbacteriaceae</taxon>
        <taxon>Curtobacterium</taxon>
    </lineage>
</organism>
<evidence type="ECO:0000313" key="2">
    <source>
        <dbReference type="EMBL" id="UYC79673.1"/>
    </source>
</evidence>
<sequence>MRNSEEAIPAVIPADTLDFIGVDFRLELRFTDGSGVQLESAFTVTDRSGGSVVVDPERKDSLLPILRLFGTELVRRSVEGDTLTLVFAEGATLVAGPDAEFESWHVSEPKGRPVRVDPPTGRTSTGTEGDRG</sequence>
<gene>
    <name evidence="2" type="ORF">OE229_10975</name>
</gene>
<dbReference type="EMBL" id="CP106879">
    <property type="protein sequence ID" value="UYC79673.1"/>
    <property type="molecule type" value="Genomic_DNA"/>
</dbReference>
<evidence type="ECO:0000256" key="1">
    <source>
        <dbReference type="SAM" id="MobiDB-lite"/>
    </source>
</evidence>
<name>A0A9Q9T247_9MICO</name>
<evidence type="ECO:0000313" key="3">
    <source>
        <dbReference type="Proteomes" id="UP001062223"/>
    </source>
</evidence>
<feature type="region of interest" description="Disordered" evidence="1">
    <location>
        <begin position="106"/>
        <end position="132"/>
    </location>
</feature>
<dbReference type="RefSeq" id="WP_182065370.1">
    <property type="nucleotide sequence ID" value="NZ_CP106879.1"/>
</dbReference>
<dbReference type="KEGG" id="cpoi:OE229_10975"/>
<reference evidence="2" key="1">
    <citation type="submission" date="2022-09" db="EMBL/GenBank/DDBJ databases">
        <title>Taxonomy of Curtobacterium flaccumfaciens.</title>
        <authorList>
            <person name="Osdaghi E."/>
            <person name="Taghavi S.M."/>
            <person name="Hamidizade M."/>
            <person name="Abachi H."/>
            <person name="Fazliarab A."/>
            <person name="Baeyen S."/>
            <person name="Portier P."/>
            <person name="Van Vaerenbergh J."/>
            <person name="Jacques M.-A."/>
        </authorList>
    </citation>
    <scope>NUCLEOTIDE SEQUENCE</scope>
    <source>
        <strain evidence="2">AGQB46</strain>
    </source>
</reference>
<dbReference type="Proteomes" id="UP001062223">
    <property type="component" value="Chromosome"/>
</dbReference>
<dbReference type="Pfam" id="PF19686">
    <property type="entry name" value="DUF6188"/>
    <property type="match status" value="1"/>
</dbReference>
<accession>A0A9Q9T247</accession>
<feature type="compositionally biased region" description="Basic and acidic residues" evidence="1">
    <location>
        <begin position="106"/>
        <end position="115"/>
    </location>
</feature>
<dbReference type="InterPro" id="IPR046179">
    <property type="entry name" value="DUF6188"/>
</dbReference>
<dbReference type="AlphaFoldDB" id="A0A9Q9T247"/>
<feature type="compositionally biased region" description="Polar residues" evidence="1">
    <location>
        <begin position="121"/>
        <end position="132"/>
    </location>
</feature>
<protein>
    <submittedName>
        <fullName evidence="2">DUF6188 family protein</fullName>
    </submittedName>
</protein>